<comment type="similarity">
    <text evidence="2 9">Belongs to the membrane fusion protein (MFP) (TC 8.A.1) family.</text>
</comment>
<keyword evidence="14" id="KW-1185">Reference proteome</keyword>
<dbReference type="RefSeq" id="WP_244521357.1">
    <property type="nucleotide sequence ID" value="NZ_FMXQ01000009.1"/>
</dbReference>
<keyword evidence="8 9" id="KW-0472">Membrane</keyword>
<keyword evidence="3 9" id="KW-0813">Transport</keyword>
<name>A0A1G6E125_9HYPH</name>
<keyword evidence="5 9" id="KW-0997">Cell inner membrane</keyword>
<evidence type="ECO:0000256" key="3">
    <source>
        <dbReference type="ARBA" id="ARBA00022448"/>
    </source>
</evidence>
<comment type="subcellular location">
    <subcellularLocation>
        <location evidence="1 9">Cell inner membrane</location>
        <topology evidence="1 9">Single-pass membrane protein</topology>
    </subcellularLocation>
</comment>
<feature type="domain" description="AprE-like long alpha-helical hairpin" evidence="11">
    <location>
        <begin position="106"/>
        <end position="295"/>
    </location>
</feature>
<feature type="coiled-coil region" evidence="10">
    <location>
        <begin position="173"/>
        <end position="200"/>
    </location>
</feature>
<dbReference type="InterPro" id="IPR050739">
    <property type="entry name" value="MFP"/>
</dbReference>
<evidence type="ECO:0000313" key="13">
    <source>
        <dbReference type="EMBL" id="SDB51086.1"/>
    </source>
</evidence>
<dbReference type="InterPro" id="IPR058982">
    <property type="entry name" value="Beta-barrel_AprE"/>
</dbReference>
<dbReference type="Gene3D" id="2.40.30.170">
    <property type="match status" value="1"/>
</dbReference>
<evidence type="ECO:0000256" key="4">
    <source>
        <dbReference type="ARBA" id="ARBA00022475"/>
    </source>
</evidence>
<organism evidence="13 14">
    <name type="scientific">Bauldia litoralis</name>
    <dbReference type="NCBI Taxonomy" id="665467"/>
    <lineage>
        <taxon>Bacteria</taxon>
        <taxon>Pseudomonadati</taxon>
        <taxon>Pseudomonadota</taxon>
        <taxon>Alphaproteobacteria</taxon>
        <taxon>Hyphomicrobiales</taxon>
        <taxon>Kaistiaceae</taxon>
        <taxon>Bauldia</taxon>
    </lineage>
</organism>
<evidence type="ECO:0000256" key="7">
    <source>
        <dbReference type="ARBA" id="ARBA00022989"/>
    </source>
</evidence>
<keyword evidence="10" id="KW-0175">Coiled coil</keyword>
<evidence type="ECO:0000256" key="1">
    <source>
        <dbReference type="ARBA" id="ARBA00004377"/>
    </source>
</evidence>
<evidence type="ECO:0000256" key="8">
    <source>
        <dbReference type="ARBA" id="ARBA00023136"/>
    </source>
</evidence>
<feature type="domain" description="AprE-like beta-barrel" evidence="12">
    <location>
        <begin position="337"/>
        <end position="425"/>
    </location>
</feature>
<dbReference type="InterPro" id="IPR058781">
    <property type="entry name" value="HH_AprE-like"/>
</dbReference>
<sequence>MSDAKQLALPSPDEEHPHKTFIRQGLRRHLLIGGIAFCALVFGLGGMAATLNFSSAVVTGGHLVVSTKVKKIQHAEGGTVVAINVKDGDHVKAGDVLIELDSTMATANQAIVSKGLNEELARRARLQAERSGAAEISFPDLLTAHASDPDVAEAMSIESRAFELRRTAREGQKNQLGKKISELEQQLVGIKAQEDAVRRQIELTNEEVAGLRGLKEKDLVGTERMVDAERRVAQLDGQLGQLVASAAQIGAEIAQAELQILQIDQDVQSEASRELADAGSKINELIERKIAADDQLKRQDIRAPIAGTVYQLAVHTVGGVVGRGEQIMLIVPENDLLVVEAPVQPNQIDRVHPQQEATLRFTGFGSRNTPEYEGIVETVSPDVVTDERTGQTYYMARIAMPSHAIDELRDKLVPGMPVEVFISTGDRTVLSYLVKPLGDQIMHTFRER</sequence>
<dbReference type="InterPro" id="IPR010129">
    <property type="entry name" value="T1SS_HlyD"/>
</dbReference>
<dbReference type="EMBL" id="FMXQ01000009">
    <property type="protein sequence ID" value="SDB51086.1"/>
    <property type="molecule type" value="Genomic_DNA"/>
</dbReference>
<keyword evidence="7 9" id="KW-1133">Transmembrane helix</keyword>
<evidence type="ECO:0000256" key="9">
    <source>
        <dbReference type="RuleBase" id="RU365093"/>
    </source>
</evidence>
<dbReference type="GO" id="GO:0005886">
    <property type="term" value="C:plasma membrane"/>
    <property type="evidence" value="ECO:0007669"/>
    <property type="project" value="UniProtKB-SubCell"/>
</dbReference>
<dbReference type="AlphaFoldDB" id="A0A1G6E125"/>
<evidence type="ECO:0000256" key="2">
    <source>
        <dbReference type="ARBA" id="ARBA00009477"/>
    </source>
</evidence>
<protein>
    <recommendedName>
        <fullName evidence="9">Membrane fusion protein (MFP) family protein</fullName>
    </recommendedName>
</protein>
<reference evidence="13 14" key="1">
    <citation type="submission" date="2016-10" db="EMBL/GenBank/DDBJ databases">
        <authorList>
            <person name="de Groot N.N."/>
        </authorList>
    </citation>
    <scope>NUCLEOTIDE SEQUENCE [LARGE SCALE GENOMIC DNA]</scope>
    <source>
        <strain evidence="13 14">ATCC 35022</strain>
    </source>
</reference>
<evidence type="ECO:0000256" key="6">
    <source>
        <dbReference type="ARBA" id="ARBA00022692"/>
    </source>
</evidence>
<evidence type="ECO:0000259" key="11">
    <source>
        <dbReference type="Pfam" id="PF25994"/>
    </source>
</evidence>
<dbReference type="STRING" id="665467.SAMN02982931_04022"/>
<dbReference type="GO" id="GO:0015031">
    <property type="term" value="P:protein transport"/>
    <property type="evidence" value="ECO:0007669"/>
    <property type="project" value="InterPro"/>
</dbReference>
<evidence type="ECO:0000259" key="12">
    <source>
        <dbReference type="Pfam" id="PF26002"/>
    </source>
</evidence>
<keyword evidence="4 9" id="KW-1003">Cell membrane</keyword>
<proteinExistence type="inferred from homology"/>
<dbReference type="Gene3D" id="2.40.50.100">
    <property type="match status" value="1"/>
</dbReference>
<evidence type="ECO:0000256" key="5">
    <source>
        <dbReference type="ARBA" id="ARBA00022519"/>
    </source>
</evidence>
<dbReference type="PRINTS" id="PR01490">
    <property type="entry name" value="RTXTOXIND"/>
</dbReference>
<dbReference type="Proteomes" id="UP000199071">
    <property type="component" value="Unassembled WGS sequence"/>
</dbReference>
<dbReference type="PANTHER" id="PTHR30386:SF17">
    <property type="entry name" value="ALKALINE PROTEASE SECRETION PROTEIN APRE"/>
    <property type="match status" value="1"/>
</dbReference>
<gene>
    <name evidence="13" type="ORF">SAMN02982931_04022</name>
</gene>
<dbReference type="NCBIfam" id="TIGR01843">
    <property type="entry name" value="type_I_hlyD"/>
    <property type="match status" value="1"/>
</dbReference>
<dbReference type="PANTHER" id="PTHR30386">
    <property type="entry name" value="MEMBRANE FUSION SUBUNIT OF EMRAB-TOLC MULTIDRUG EFFLUX PUMP"/>
    <property type="match status" value="1"/>
</dbReference>
<accession>A0A1G6E125</accession>
<dbReference type="Pfam" id="PF26002">
    <property type="entry name" value="Beta-barrel_AprE"/>
    <property type="match status" value="1"/>
</dbReference>
<keyword evidence="6 9" id="KW-0812">Transmembrane</keyword>
<dbReference type="Pfam" id="PF25994">
    <property type="entry name" value="HH_AprE"/>
    <property type="match status" value="1"/>
</dbReference>
<evidence type="ECO:0000313" key="14">
    <source>
        <dbReference type="Proteomes" id="UP000199071"/>
    </source>
</evidence>
<evidence type="ECO:0000256" key="10">
    <source>
        <dbReference type="SAM" id="Coils"/>
    </source>
</evidence>
<feature type="transmembrane region" description="Helical" evidence="9">
    <location>
        <begin position="29"/>
        <end position="49"/>
    </location>
</feature>